<feature type="domain" description="RNA polymerase sigma factor 70 region 4 type 2" evidence="6">
    <location>
        <begin position="134"/>
        <end position="185"/>
    </location>
</feature>
<dbReference type="Gene3D" id="1.10.1740.10">
    <property type="match status" value="1"/>
</dbReference>
<proteinExistence type="inferred from homology"/>
<dbReference type="EMBL" id="CP072110">
    <property type="protein sequence ID" value="QTH62892.1"/>
    <property type="molecule type" value="Genomic_DNA"/>
</dbReference>
<dbReference type="Pfam" id="PF08281">
    <property type="entry name" value="Sigma70_r4_2"/>
    <property type="match status" value="1"/>
</dbReference>
<evidence type="ECO:0000256" key="2">
    <source>
        <dbReference type="ARBA" id="ARBA00023015"/>
    </source>
</evidence>
<dbReference type="GO" id="GO:0006352">
    <property type="term" value="P:DNA-templated transcription initiation"/>
    <property type="evidence" value="ECO:0007669"/>
    <property type="project" value="InterPro"/>
</dbReference>
<dbReference type="InterPro" id="IPR007627">
    <property type="entry name" value="RNA_pol_sigma70_r2"/>
</dbReference>
<protein>
    <submittedName>
        <fullName evidence="7">Sigma-70 family RNA polymerase sigma factor</fullName>
    </submittedName>
</protein>
<keyword evidence="2" id="KW-0805">Transcription regulation</keyword>
<evidence type="ECO:0000256" key="1">
    <source>
        <dbReference type="ARBA" id="ARBA00010641"/>
    </source>
</evidence>
<dbReference type="InterPro" id="IPR014284">
    <property type="entry name" value="RNA_pol_sigma-70_dom"/>
</dbReference>
<dbReference type="InterPro" id="IPR013325">
    <property type="entry name" value="RNA_pol_sigma_r2"/>
</dbReference>
<keyword evidence="8" id="KW-1185">Reference proteome</keyword>
<keyword evidence="4" id="KW-0804">Transcription</keyword>
<dbReference type="InterPro" id="IPR013249">
    <property type="entry name" value="RNA_pol_sigma70_r4_t2"/>
</dbReference>
<dbReference type="InterPro" id="IPR036388">
    <property type="entry name" value="WH-like_DNA-bd_sf"/>
</dbReference>
<dbReference type="Gene3D" id="1.10.10.10">
    <property type="entry name" value="Winged helix-like DNA-binding domain superfamily/Winged helix DNA-binding domain"/>
    <property type="match status" value="1"/>
</dbReference>
<dbReference type="GO" id="GO:0003677">
    <property type="term" value="F:DNA binding"/>
    <property type="evidence" value="ECO:0007669"/>
    <property type="project" value="InterPro"/>
</dbReference>
<dbReference type="InterPro" id="IPR013324">
    <property type="entry name" value="RNA_pol_sigma_r3/r4-like"/>
</dbReference>
<evidence type="ECO:0000256" key="4">
    <source>
        <dbReference type="ARBA" id="ARBA00023163"/>
    </source>
</evidence>
<organism evidence="7 8">
    <name type="scientific">Psychrosphaera ytuae</name>
    <dbReference type="NCBI Taxonomy" id="2820710"/>
    <lineage>
        <taxon>Bacteria</taxon>
        <taxon>Pseudomonadati</taxon>
        <taxon>Pseudomonadota</taxon>
        <taxon>Gammaproteobacteria</taxon>
        <taxon>Alteromonadales</taxon>
        <taxon>Pseudoalteromonadaceae</taxon>
        <taxon>Psychrosphaera</taxon>
    </lineage>
</organism>
<keyword evidence="3" id="KW-0731">Sigma factor</keyword>
<evidence type="ECO:0000259" key="6">
    <source>
        <dbReference type="Pfam" id="PF08281"/>
    </source>
</evidence>
<name>A0A975HHB6_9GAMM</name>
<dbReference type="PANTHER" id="PTHR43133">
    <property type="entry name" value="RNA POLYMERASE ECF-TYPE SIGMA FACTO"/>
    <property type="match status" value="1"/>
</dbReference>
<reference evidence="7" key="1">
    <citation type="submission" date="2021-03" db="EMBL/GenBank/DDBJ databases">
        <title>Description of Psychrosphaera ytuae sp. nov. isolated from deep sea sediment of South China Sea.</title>
        <authorList>
            <person name="Zhang J."/>
            <person name="Xu X.-D."/>
        </authorList>
    </citation>
    <scope>NUCLEOTIDE SEQUENCE</scope>
    <source>
        <strain evidence="7">MTZ26</strain>
    </source>
</reference>
<dbReference type="Proteomes" id="UP000682739">
    <property type="component" value="Chromosome"/>
</dbReference>
<evidence type="ECO:0000256" key="3">
    <source>
        <dbReference type="ARBA" id="ARBA00023082"/>
    </source>
</evidence>
<accession>A0A975HHB6</accession>
<dbReference type="AlphaFoldDB" id="A0A975HHB6"/>
<evidence type="ECO:0000313" key="8">
    <source>
        <dbReference type="Proteomes" id="UP000682739"/>
    </source>
</evidence>
<sequence length="191" mass="21563">MDNEILLPLLVSTAQGSKRSFATLYEKTSGKLFAISLKMLGNRAQAEEALQDAYVKIWHNASEYQASKGQVMSWMISIVRYRSLDILRHNKVRREQSYESSGEGGFESHEGLESLTELSEGLAGIDVSYVENTKIVDCMGQLDEQQRQTIHLAYYKGLSHLELVKHVSSPLGTVKSWIRRGLQQLQRCLAI</sequence>
<dbReference type="NCBIfam" id="TIGR02937">
    <property type="entry name" value="sigma70-ECF"/>
    <property type="match status" value="1"/>
</dbReference>
<dbReference type="Pfam" id="PF04542">
    <property type="entry name" value="Sigma70_r2"/>
    <property type="match status" value="1"/>
</dbReference>
<dbReference type="RefSeq" id="WP_208830540.1">
    <property type="nucleotide sequence ID" value="NZ_CP072110.1"/>
</dbReference>
<evidence type="ECO:0000259" key="5">
    <source>
        <dbReference type="Pfam" id="PF04542"/>
    </source>
</evidence>
<gene>
    <name evidence="7" type="ORF">J1N51_08955</name>
</gene>
<feature type="domain" description="RNA polymerase sigma-70 region 2" evidence="5">
    <location>
        <begin position="24"/>
        <end position="91"/>
    </location>
</feature>
<dbReference type="SUPFAM" id="SSF88946">
    <property type="entry name" value="Sigma2 domain of RNA polymerase sigma factors"/>
    <property type="match status" value="1"/>
</dbReference>
<comment type="similarity">
    <text evidence="1">Belongs to the sigma-70 factor family. ECF subfamily.</text>
</comment>
<dbReference type="PANTHER" id="PTHR43133:SF62">
    <property type="entry name" value="RNA POLYMERASE SIGMA FACTOR SIGZ"/>
    <property type="match status" value="1"/>
</dbReference>
<evidence type="ECO:0000313" key="7">
    <source>
        <dbReference type="EMBL" id="QTH62892.1"/>
    </source>
</evidence>
<dbReference type="KEGG" id="psym:J1N51_08955"/>
<dbReference type="InterPro" id="IPR039425">
    <property type="entry name" value="RNA_pol_sigma-70-like"/>
</dbReference>
<dbReference type="CDD" id="cd06171">
    <property type="entry name" value="Sigma70_r4"/>
    <property type="match status" value="1"/>
</dbReference>
<dbReference type="SUPFAM" id="SSF88659">
    <property type="entry name" value="Sigma3 and sigma4 domains of RNA polymerase sigma factors"/>
    <property type="match status" value="1"/>
</dbReference>
<dbReference type="GO" id="GO:0016987">
    <property type="term" value="F:sigma factor activity"/>
    <property type="evidence" value="ECO:0007669"/>
    <property type="project" value="UniProtKB-KW"/>
</dbReference>